<accession>A0A0D0E801</accession>
<evidence type="ECO:0000256" key="1">
    <source>
        <dbReference type="SAM" id="SignalP"/>
    </source>
</evidence>
<dbReference type="InParanoid" id="A0A0D0E801"/>
<protein>
    <submittedName>
        <fullName evidence="2">Unplaced genomic scaffold scaffold_283, whole genome shotgun sequence</fullName>
    </submittedName>
</protein>
<name>A0A0D0E801_9AGAM</name>
<feature type="signal peptide" evidence="1">
    <location>
        <begin position="1"/>
        <end position="18"/>
    </location>
</feature>
<evidence type="ECO:0000313" key="2">
    <source>
        <dbReference type="EMBL" id="KIK94455.1"/>
    </source>
</evidence>
<dbReference type="HOGENOM" id="CLU_2671777_0_0_1"/>
<dbReference type="AlphaFoldDB" id="A0A0D0E801"/>
<gene>
    <name evidence="2" type="ORF">PAXRUDRAFT_827971</name>
</gene>
<dbReference type="EMBL" id="KN825105">
    <property type="protein sequence ID" value="KIK94455.1"/>
    <property type="molecule type" value="Genomic_DNA"/>
</dbReference>
<evidence type="ECO:0000313" key="3">
    <source>
        <dbReference type="Proteomes" id="UP000054538"/>
    </source>
</evidence>
<sequence length="75" mass="7961">MVMIVAILLMKFALICSALTCSVDEPITIPPRSSRLTTRPHSLATPIKELSITVRTHGGSTIVGLIATSICVSII</sequence>
<keyword evidence="1" id="KW-0732">Signal</keyword>
<feature type="chain" id="PRO_5002221102" evidence="1">
    <location>
        <begin position="19"/>
        <end position="75"/>
    </location>
</feature>
<dbReference type="Proteomes" id="UP000054538">
    <property type="component" value="Unassembled WGS sequence"/>
</dbReference>
<organism evidence="2 3">
    <name type="scientific">Paxillus rubicundulus Ve08.2h10</name>
    <dbReference type="NCBI Taxonomy" id="930991"/>
    <lineage>
        <taxon>Eukaryota</taxon>
        <taxon>Fungi</taxon>
        <taxon>Dikarya</taxon>
        <taxon>Basidiomycota</taxon>
        <taxon>Agaricomycotina</taxon>
        <taxon>Agaricomycetes</taxon>
        <taxon>Agaricomycetidae</taxon>
        <taxon>Boletales</taxon>
        <taxon>Paxilineae</taxon>
        <taxon>Paxillaceae</taxon>
        <taxon>Paxillus</taxon>
    </lineage>
</organism>
<reference evidence="3" key="2">
    <citation type="submission" date="2015-01" db="EMBL/GenBank/DDBJ databases">
        <title>Evolutionary Origins and Diversification of the Mycorrhizal Mutualists.</title>
        <authorList>
            <consortium name="DOE Joint Genome Institute"/>
            <consortium name="Mycorrhizal Genomics Consortium"/>
            <person name="Kohler A."/>
            <person name="Kuo A."/>
            <person name="Nagy L.G."/>
            <person name="Floudas D."/>
            <person name="Copeland A."/>
            <person name="Barry K.W."/>
            <person name="Cichocki N."/>
            <person name="Veneault-Fourrey C."/>
            <person name="LaButti K."/>
            <person name="Lindquist E.A."/>
            <person name="Lipzen A."/>
            <person name="Lundell T."/>
            <person name="Morin E."/>
            <person name="Murat C."/>
            <person name="Riley R."/>
            <person name="Ohm R."/>
            <person name="Sun H."/>
            <person name="Tunlid A."/>
            <person name="Henrissat B."/>
            <person name="Grigoriev I.V."/>
            <person name="Hibbett D.S."/>
            <person name="Martin F."/>
        </authorList>
    </citation>
    <scope>NUCLEOTIDE SEQUENCE [LARGE SCALE GENOMIC DNA]</scope>
    <source>
        <strain evidence="3">Ve08.2h10</strain>
    </source>
</reference>
<proteinExistence type="predicted"/>
<keyword evidence="3" id="KW-1185">Reference proteome</keyword>
<reference evidence="2 3" key="1">
    <citation type="submission" date="2014-04" db="EMBL/GenBank/DDBJ databases">
        <authorList>
            <consortium name="DOE Joint Genome Institute"/>
            <person name="Kuo A."/>
            <person name="Kohler A."/>
            <person name="Jargeat P."/>
            <person name="Nagy L.G."/>
            <person name="Floudas D."/>
            <person name="Copeland A."/>
            <person name="Barry K.W."/>
            <person name="Cichocki N."/>
            <person name="Veneault-Fourrey C."/>
            <person name="LaButti K."/>
            <person name="Lindquist E.A."/>
            <person name="Lipzen A."/>
            <person name="Lundell T."/>
            <person name="Morin E."/>
            <person name="Murat C."/>
            <person name="Sun H."/>
            <person name="Tunlid A."/>
            <person name="Henrissat B."/>
            <person name="Grigoriev I.V."/>
            <person name="Hibbett D.S."/>
            <person name="Martin F."/>
            <person name="Nordberg H.P."/>
            <person name="Cantor M.N."/>
            <person name="Hua S.X."/>
        </authorList>
    </citation>
    <scope>NUCLEOTIDE SEQUENCE [LARGE SCALE GENOMIC DNA]</scope>
    <source>
        <strain evidence="2 3">Ve08.2h10</strain>
    </source>
</reference>